<evidence type="ECO:0000259" key="1">
    <source>
        <dbReference type="Pfam" id="PF02655"/>
    </source>
</evidence>
<accession>A0A2M7Z7C3</accession>
<organism evidence="2 3">
    <name type="scientific">Candidatus Magasanikbacteria bacterium CG_4_9_14_3_um_filter_32_9</name>
    <dbReference type="NCBI Taxonomy" id="1974644"/>
    <lineage>
        <taxon>Bacteria</taxon>
        <taxon>Candidatus Magasanikiibacteriota</taxon>
    </lineage>
</organism>
<feature type="non-terminal residue" evidence="2">
    <location>
        <position position="296"/>
    </location>
</feature>
<dbReference type="Proteomes" id="UP000230843">
    <property type="component" value="Unassembled WGS sequence"/>
</dbReference>
<comment type="caution">
    <text evidence="2">The sequence shown here is derived from an EMBL/GenBank/DDBJ whole genome shotgun (WGS) entry which is preliminary data.</text>
</comment>
<name>A0A2M7Z7C3_9BACT</name>
<dbReference type="InterPro" id="IPR003806">
    <property type="entry name" value="ATP-grasp_PylC-type"/>
</dbReference>
<dbReference type="GO" id="GO:0046872">
    <property type="term" value="F:metal ion binding"/>
    <property type="evidence" value="ECO:0007669"/>
    <property type="project" value="InterPro"/>
</dbReference>
<protein>
    <recommendedName>
        <fullName evidence="1">ATP-grasp fold PylC-type domain-containing protein</fullName>
    </recommendedName>
</protein>
<dbReference type="Pfam" id="PF02655">
    <property type="entry name" value="ATP-grasp_3"/>
    <property type="match status" value="1"/>
</dbReference>
<dbReference type="Gene3D" id="3.30.470.20">
    <property type="entry name" value="ATP-grasp fold, B domain"/>
    <property type="match status" value="1"/>
</dbReference>
<proteinExistence type="predicted"/>
<dbReference type="AlphaFoldDB" id="A0A2M7Z7C3"/>
<dbReference type="SUPFAM" id="SSF56059">
    <property type="entry name" value="Glutathione synthetase ATP-binding domain-like"/>
    <property type="match status" value="1"/>
</dbReference>
<evidence type="ECO:0000313" key="3">
    <source>
        <dbReference type="Proteomes" id="UP000230843"/>
    </source>
</evidence>
<gene>
    <name evidence="2" type="ORF">CO137_00990</name>
</gene>
<dbReference type="GO" id="GO:0005524">
    <property type="term" value="F:ATP binding"/>
    <property type="evidence" value="ECO:0007669"/>
    <property type="project" value="InterPro"/>
</dbReference>
<feature type="domain" description="ATP-grasp fold PylC-type" evidence="1">
    <location>
        <begin position="147"/>
        <end position="287"/>
    </location>
</feature>
<evidence type="ECO:0000313" key="2">
    <source>
        <dbReference type="EMBL" id="PJA90139.1"/>
    </source>
</evidence>
<reference evidence="3" key="1">
    <citation type="submission" date="2017-09" db="EMBL/GenBank/DDBJ databases">
        <title>Depth-based differentiation of microbial function through sediment-hosted aquifers and enrichment of novel symbionts in the deep terrestrial subsurface.</title>
        <authorList>
            <person name="Probst A.J."/>
            <person name="Ladd B."/>
            <person name="Jarett J.K."/>
            <person name="Geller-Mcgrath D.E."/>
            <person name="Sieber C.M.K."/>
            <person name="Emerson J.B."/>
            <person name="Anantharaman K."/>
            <person name="Thomas B.C."/>
            <person name="Malmstrom R."/>
            <person name="Stieglmeier M."/>
            <person name="Klingl A."/>
            <person name="Woyke T."/>
            <person name="Ryan C.M."/>
            <person name="Banfield J.F."/>
        </authorList>
    </citation>
    <scope>NUCLEOTIDE SEQUENCE [LARGE SCALE GENOMIC DNA]</scope>
</reference>
<dbReference type="EMBL" id="PFVJ01000023">
    <property type="protein sequence ID" value="PJA90139.1"/>
    <property type="molecule type" value="Genomic_DNA"/>
</dbReference>
<sequence length="296" mass="33824">MIEIENNQIVYVSRDIERALGFDIDSSNYYVISNDSTFATETKENRENILLIKNQKILDTHELLQNPQVVEFINKISNPQILVFKNTNQIERICAENNWQLLNPSAELANKVEQKVSQVEWLGELGKFLPEHKIELCGDLNWNGEKFILQFNRSHTGSGTILIESAEQLEDIKTKFPKRDVRITKYINGDLFTNNNSVTKNGVLFGNISYQITGLSPFTTQKFATIGNDWGFANSFLTEEQKSDFLEIAKEVGEKLQKDGWRGLFGIDVILEKETGKMYLIEINARQPASTTFEST</sequence>